<dbReference type="Proteomes" id="UP001144323">
    <property type="component" value="Unassembled WGS sequence"/>
</dbReference>
<evidence type="ECO:0000313" key="3">
    <source>
        <dbReference type="Proteomes" id="UP001144323"/>
    </source>
</evidence>
<evidence type="ECO:0000256" key="1">
    <source>
        <dbReference type="SAM" id="SignalP"/>
    </source>
</evidence>
<feature type="signal peptide" evidence="1">
    <location>
        <begin position="1"/>
        <end position="19"/>
    </location>
</feature>
<proteinExistence type="predicted"/>
<accession>A0A9W6GYV2</accession>
<dbReference type="AlphaFoldDB" id="A0A9W6GYV2"/>
<evidence type="ECO:0000313" key="2">
    <source>
        <dbReference type="EMBL" id="GLI95623.1"/>
    </source>
</evidence>
<dbReference type="EMBL" id="BSEC01000004">
    <property type="protein sequence ID" value="GLI95623.1"/>
    <property type="molecule type" value="Genomic_DNA"/>
</dbReference>
<keyword evidence="1" id="KW-0732">Signal</keyword>
<protein>
    <recommendedName>
        <fullName evidence="4">MxaA protein</fullName>
    </recommendedName>
</protein>
<sequence>MRCFLAVLALLSTLLAASAGGIAVSVQSARPFGYFVGDLIYAQVDVLAPVGKELSGASLPRPGALSTLLDLRDVEVKAIKQGDRRFWRIALVYQNFYVALDVHNVEIPGFDLRIGDETVPVPAWTVGVSPLREIAPAQQERAVDYLRADGDPTLVDEAGPRALALVFAGLAILSMIAVARDRGWPPFHRRPARVFSALARDLARQARVSRDAAAFNLALRNVHRAIDASHGASLLAEDLPSFLGRRPEFAPLQPSFDRFFALSRSRFFADRAVADIDRDFSELLRFVQALSRAERTQ</sequence>
<evidence type="ECO:0008006" key="4">
    <source>
        <dbReference type="Google" id="ProtNLM"/>
    </source>
</evidence>
<comment type="caution">
    <text evidence="2">The sequence shown here is derived from an EMBL/GenBank/DDBJ whole genome shotgun (WGS) entry which is preliminary data.</text>
</comment>
<gene>
    <name evidence="2" type="ORF">LMG27198_46150</name>
</gene>
<organism evidence="2 3">
    <name type="scientific">Methylocystis echinoides</name>
    <dbReference type="NCBI Taxonomy" id="29468"/>
    <lineage>
        <taxon>Bacteria</taxon>
        <taxon>Pseudomonadati</taxon>
        <taxon>Pseudomonadota</taxon>
        <taxon>Alphaproteobacteria</taxon>
        <taxon>Hyphomicrobiales</taxon>
        <taxon>Methylocystaceae</taxon>
        <taxon>Methylocystis</taxon>
    </lineage>
</organism>
<name>A0A9W6GYV2_9HYPH</name>
<reference evidence="2" key="1">
    <citation type="journal article" date="2023" name="Int. J. Syst. Evol. Microbiol.">
        <title>Methylocystis iwaonis sp. nov., a type II methane-oxidizing bacterium from surface soil of a rice paddy field in Japan, and emended description of the genus Methylocystis (ex Whittenbury et al. 1970) Bowman et al. 1993.</title>
        <authorList>
            <person name="Kaise H."/>
            <person name="Sawadogo J.B."/>
            <person name="Alam M.S."/>
            <person name="Ueno C."/>
            <person name="Dianou D."/>
            <person name="Shinjo R."/>
            <person name="Asakawa S."/>
        </authorList>
    </citation>
    <scope>NUCLEOTIDE SEQUENCE</scope>
    <source>
        <strain evidence="2">LMG27198</strain>
    </source>
</reference>
<feature type="chain" id="PRO_5040766837" description="MxaA protein" evidence="1">
    <location>
        <begin position="20"/>
        <end position="297"/>
    </location>
</feature>
<keyword evidence="3" id="KW-1185">Reference proteome</keyword>